<dbReference type="InterPro" id="IPR044153">
    <property type="entry name" value="PIN_Pae0151-like"/>
</dbReference>
<dbReference type="PANTHER" id="PTHR35901">
    <property type="entry name" value="RIBONUCLEASE VAPC3"/>
    <property type="match status" value="1"/>
</dbReference>
<evidence type="ECO:0000259" key="7">
    <source>
        <dbReference type="Pfam" id="PF01850"/>
    </source>
</evidence>
<evidence type="ECO:0000256" key="5">
    <source>
        <dbReference type="ARBA" id="ARBA00022842"/>
    </source>
</evidence>
<dbReference type="Pfam" id="PF01850">
    <property type="entry name" value="PIN"/>
    <property type="match status" value="1"/>
</dbReference>
<dbReference type="RefSeq" id="WP_224863855.1">
    <property type="nucleotide sequence ID" value="NZ_JAYJJS010000010.1"/>
</dbReference>
<protein>
    <recommendedName>
        <fullName evidence="6">Ribonuclease VapC</fullName>
        <shortName evidence="6">RNase VapC</shortName>
        <ecNumber evidence="6">3.1.-.-</ecNumber>
    </recommendedName>
    <alternativeName>
        <fullName evidence="6">Toxin VapC</fullName>
    </alternativeName>
</protein>
<evidence type="ECO:0000256" key="6">
    <source>
        <dbReference type="HAMAP-Rule" id="MF_00265"/>
    </source>
</evidence>
<evidence type="ECO:0000256" key="4">
    <source>
        <dbReference type="ARBA" id="ARBA00022801"/>
    </source>
</evidence>
<dbReference type="InterPro" id="IPR051619">
    <property type="entry name" value="TypeII_TA_RNase_PINc/VapC"/>
</dbReference>
<dbReference type="HAMAP" id="MF_00265">
    <property type="entry name" value="VapC_Nob1"/>
    <property type="match status" value="1"/>
</dbReference>
<accession>A0ABU5YJ43</accession>
<evidence type="ECO:0000313" key="8">
    <source>
        <dbReference type="EMBL" id="MEB3049890.1"/>
    </source>
</evidence>
<comment type="similarity">
    <text evidence="6">Belongs to the PINc/VapC protein family.</text>
</comment>
<evidence type="ECO:0000256" key="3">
    <source>
        <dbReference type="ARBA" id="ARBA00022723"/>
    </source>
</evidence>
<reference evidence="8 9" key="1">
    <citation type="submission" date="2023-12" db="EMBL/GenBank/DDBJ databases">
        <title>Description of new species of Mycobacterium terrae complex isolated from sewage at the Sao Paulo Zoological Park Foundation in Brazil.</title>
        <authorList>
            <person name="Romagnoli C.L."/>
            <person name="Conceicao E.C."/>
            <person name="Machado E."/>
            <person name="Barreto L.B.P.F."/>
            <person name="Sharma A."/>
            <person name="Silva N.M."/>
            <person name="Marques L.E."/>
            <person name="Juliana M.A."/>
            <person name="Lourenco M.C.S."/>
            <person name="Digiampietri L.A."/>
            <person name="Suffys P.N."/>
            <person name="Viana-Niero C."/>
        </authorList>
    </citation>
    <scope>NUCLEOTIDE SEQUENCE [LARGE SCALE GENOMIC DNA]</scope>
    <source>
        <strain evidence="8 9">MYC123</strain>
    </source>
</reference>
<dbReference type="PANTHER" id="PTHR35901:SF1">
    <property type="entry name" value="EXONUCLEASE VAPC9"/>
    <property type="match status" value="1"/>
</dbReference>
<dbReference type="InterPro" id="IPR022907">
    <property type="entry name" value="VapC_family"/>
</dbReference>
<evidence type="ECO:0000256" key="2">
    <source>
        <dbReference type="ARBA" id="ARBA00022722"/>
    </source>
</evidence>
<evidence type="ECO:0000256" key="1">
    <source>
        <dbReference type="ARBA" id="ARBA00022649"/>
    </source>
</evidence>
<dbReference type="Gene3D" id="3.40.50.1010">
    <property type="entry name" value="5'-nuclease"/>
    <property type="match status" value="1"/>
</dbReference>
<dbReference type="CDD" id="cd09873">
    <property type="entry name" value="PIN_Pae0151-like"/>
    <property type="match status" value="1"/>
</dbReference>
<feature type="binding site" evidence="6">
    <location>
        <position position="5"/>
    </location>
    <ligand>
        <name>Mg(2+)</name>
        <dbReference type="ChEBI" id="CHEBI:18420"/>
    </ligand>
</feature>
<keyword evidence="1 6" id="KW-1277">Toxin-antitoxin system</keyword>
<comment type="caution">
    <text evidence="8">The sequence shown here is derived from an EMBL/GenBank/DDBJ whole genome shotgun (WGS) entry which is preliminary data.</text>
</comment>
<organism evidence="8 9">
    <name type="scientific">[Mycobacterium] zoologicum</name>
    <dbReference type="NCBI Taxonomy" id="2872311"/>
    <lineage>
        <taxon>Bacteria</taxon>
        <taxon>Bacillati</taxon>
        <taxon>Actinomycetota</taxon>
        <taxon>Actinomycetes</taxon>
        <taxon>Mycobacteriales</taxon>
        <taxon>Mycobacteriaceae</taxon>
        <taxon>Mycolicibacter</taxon>
    </lineage>
</organism>
<evidence type="ECO:0000313" key="9">
    <source>
        <dbReference type="Proteomes" id="UP001299046"/>
    </source>
</evidence>
<keyword evidence="9" id="KW-1185">Reference proteome</keyword>
<feature type="domain" description="PIN" evidence="7">
    <location>
        <begin position="2"/>
        <end position="118"/>
    </location>
</feature>
<sequence length="131" mass="14579">MIVVDTSALIDILVERPLNIALRQRISGAAELHAPHLIDIEFLSVIRRLVRIQALSADAAAVAREQFEDLSIERYSHESLRDRIWQLRDSLTAYDGAFVALSETLGLPLVTADGRAARSHGHHAQVESYAR</sequence>
<dbReference type="InterPro" id="IPR029060">
    <property type="entry name" value="PIN-like_dom_sf"/>
</dbReference>
<dbReference type="EC" id="3.1.-.-" evidence="6"/>
<keyword evidence="3 6" id="KW-0479">Metal-binding</keyword>
<comment type="cofactor">
    <cofactor evidence="6">
        <name>Mg(2+)</name>
        <dbReference type="ChEBI" id="CHEBI:18420"/>
    </cofactor>
</comment>
<keyword evidence="4 6" id="KW-0378">Hydrolase</keyword>
<dbReference type="Proteomes" id="UP001299046">
    <property type="component" value="Unassembled WGS sequence"/>
</dbReference>
<keyword evidence="5 6" id="KW-0460">Magnesium</keyword>
<dbReference type="EMBL" id="JAYJJT010000008">
    <property type="protein sequence ID" value="MEB3049890.1"/>
    <property type="molecule type" value="Genomic_DNA"/>
</dbReference>
<comment type="function">
    <text evidence="6">Toxic component of a toxin-antitoxin (TA) system. An RNase.</text>
</comment>
<gene>
    <name evidence="6" type="primary">vapC</name>
    <name evidence="8" type="ORF">KV112_09115</name>
</gene>
<dbReference type="InterPro" id="IPR002716">
    <property type="entry name" value="PIN_dom"/>
</dbReference>
<feature type="binding site" evidence="6">
    <location>
        <position position="95"/>
    </location>
    <ligand>
        <name>Mg(2+)</name>
        <dbReference type="ChEBI" id="CHEBI:18420"/>
    </ligand>
</feature>
<name>A0ABU5YJ43_9MYCO</name>
<proteinExistence type="inferred from homology"/>
<dbReference type="SUPFAM" id="SSF88723">
    <property type="entry name" value="PIN domain-like"/>
    <property type="match status" value="1"/>
</dbReference>
<keyword evidence="2 6" id="KW-0540">Nuclease</keyword>
<keyword evidence="6" id="KW-0800">Toxin</keyword>